<evidence type="ECO:0000256" key="3">
    <source>
        <dbReference type="ARBA" id="ARBA00022989"/>
    </source>
</evidence>
<proteinExistence type="predicted"/>
<dbReference type="EnsemblMetazoa" id="tetur03g04370.1">
    <property type="protein sequence ID" value="tetur03g04370.1"/>
    <property type="gene ID" value="tetur03g04370"/>
</dbReference>
<accession>T1JZL5</accession>
<protein>
    <submittedName>
        <fullName evidence="7">Uncharacterized protein</fullName>
    </submittedName>
</protein>
<feature type="transmembrane region" description="Helical" evidence="6">
    <location>
        <begin position="42"/>
        <end position="65"/>
    </location>
</feature>
<feature type="transmembrane region" description="Helical" evidence="6">
    <location>
        <begin position="12"/>
        <end position="30"/>
    </location>
</feature>
<dbReference type="Proteomes" id="UP000015104">
    <property type="component" value="Unassembled WGS sequence"/>
</dbReference>
<reference evidence="7" key="2">
    <citation type="submission" date="2015-06" db="UniProtKB">
        <authorList>
            <consortium name="EnsemblMetazoa"/>
        </authorList>
    </citation>
    <scope>IDENTIFICATION</scope>
</reference>
<evidence type="ECO:0000256" key="4">
    <source>
        <dbReference type="ARBA" id="ARBA00023136"/>
    </source>
</evidence>
<evidence type="ECO:0000256" key="5">
    <source>
        <dbReference type="SAM" id="MobiDB-lite"/>
    </source>
</evidence>
<sequence length="157" mass="17126">MPVALLYTNIPAALSGSMVCILTGTYTYITRKTPPKYRAIRFAILELFMLLAMPTSTTVGGYVLALKPWFSGQHRNYIGVLVISIISSAVSALWVAILLNDAGTSEEEMNNNNGPSSGDSPRNNRDELGKPAHSKDGPKSINQSFWRSSTFVMLAIQ</sequence>
<keyword evidence="4 6" id="KW-0472">Membrane</keyword>
<dbReference type="AlphaFoldDB" id="T1JZL5"/>
<keyword evidence="8" id="KW-1185">Reference proteome</keyword>
<evidence type="ECO:0000313" key="7">
    <source>
        <dbReference type="EnsemblMetazoa" id="tetur03g04370.1"/>
    </source>
</evidence>
<comment type="subcellular location">
    <subcellularLocation>
        <location evidence="1">Membrane</location>
        <topology evidence="1">Multi-pass membrane protein</topology>
    </subcellularLocation>
</comment>
<dbReference type="InterPro" id="IPR036259">
    <property type="entry name" value="MFS_trans_sf"/>
</dbReference>
<evidence type="ECO:0000256" key="6">
    <source>
        <dbReference type="SAM" id="Phobius"/>
    </source>
</evidence>
<reference evidence="8" key="1">
    <citation type="submission" date="2011-08" db="EMBL/GenBank/DDBJ databases">
        <authorList>
            <person name="Rombauts S."/>
        </authorList>
    </citation>
    <scope>NUCLEOTIDE SEQUENCE</scope>
    <source>
        <strain evidence="8">London</strain>
    </source>
</reference>
<name>T1JZL5_TETUR</name>
<dbReference type="Gene3D" id="1.20.1250.20">
    <property type="entry name" value="MFS general substrate transporter like domains"/>
    <property type="match status" value="1"/>
</dbReference>
<dbReference type="PANTHER" id="PTHR23507">
    <property type="entry name" value="ZGC:174356"/>
    <property type="match status" value="1"/>
</dbReference>
<evidence type="ECO:0000256" key="2">
    <source>
        <dbReference type="ARBA" id="ARBA00022692"/>
    </source>
</evidence>
<evidence type="ECO:0000256" key="1">
    <source>
        <dbReference type="ARBA" id="ARBA00004141"/>
    </source>
</evidence>
<feature type="compositionally biased region" description="Basic and acidic residues" evidence="5">
    <location>
        <begin position="122"/>
        <end position="138"/>
    </location>
</feature>
<feature type="region of interest" description="Disordered" evidence="5">
    <location>
        <begin position="105"/>
        <end position="142"/>
    </location>
</feature>
<dbReference type="GO" id="GO:0022857">
    <property type="term" value="F:transmembrane transporter activity"/>
    <property type="evidence" value="ECO:0007669"/>
    <property type="project" value="TreeGrafter"/>
</dbReference>
<dbReference type="SUPFAM" id="SSF103473">
    <property type="entry name" value="MFS general substrate transporter"/>
    <property type="match status" value="1"/>
</dbReference>
<dbReference type="PANTHER" id="PTHR23507:SF1">
    <property type="entry name" value="FI18259P1-RELATED"/>
    <property type="match status" value="1"/>
</dbReference>
<evidence type="ECO:0000313" key="8">
    <source>
        <dbReference type="Proteomes" id="UP000015104"/>
    </source>
</evidence>
<keyword evidence="3 6" id="KW-1133">Transmembrane helix</keyword>
<organism evidence="7 8">
    <name type="scientific">Tetranychus urticae</name>
    <name type="common">Two-spotted spider mite</name>
    <dbReference type="NCBI Taxonomy" id="32264"/>
    <lineage>
        <taxon>Eukaryota</taxon>
        <taxon>Metazoa</taxon>
        <taxon>Ecdysozoa</taxon>
        <taxon>Arthropoda</taxon>
        <taxon>Chelicerata</taxon>
        <taxon>Arachnida</taxon>
        <taxon>Acari</taxon>
        <taxon>Acariformes</taxon>
        <taxon>Trombidiformes</taxon>
        <taxon>Prostigmata</taxon>
        <taxon>Eleutherengona</taxon>
        <taxon>Raphignathae</taxon>
        <taxon>Tetranychoidea</taxon>
        <taxon>Tetranychidae</taxon>
        <taxon>Tetranychus</taxon>
    </lineage>
</organism>
<dbReference type="EMBL" id="CAEY01001121">
    <property type="status" value="NOT_ANNOTATED_CDS"/>
    <property type="molecule type" value="Genomic_DNA"/>
</dbReference>
<feature type="compositionally biased region" description="Low complexity" evidence="5">
    <location>
        <begin position="110"/>
        <end position="121"/>
    </location>
</feature>
<dbReference type="GO" id="GO:0016020">
    <property type="term" value="C:membrane"/>
    <property type="evidence" value="ECO:0007669"/>
    <property type="project" value="UniProtKB-SubCell"/>
</dbReference>
<keyword evidence="2 6" id="KW-0812">Transmembrane</keyword>
<feature type="transmembrane region" description="Helical" evidence="6">
    <location>
        <begin position="77"/>
        <end position="99"/>
    </location>
</feature>
<dbReference type="HOGENOM" id="CLU_1680176_0_0_1"/>